<sequence length="73" mass="8117">MAAQIRSCSDLLVCVGIFAEMLVNKRLLLWSTQETETSRLSCVWVLQISTKVRLSGPKLVSSMRCIGPIGYLD</sequence>
<organism evidence="1">
    <name type="scientific">mine drainage metagenome</name>
    <dbReference type="NCBI Taxonomy" id="410659"/>
    <lineage>
        <taxon>unclassified sequences</taxon>
        <taxon>metagenomes</taxon>
        <taxon>ecological metagenomes</taxon>
    </lineage>
</organism>
<dbReference type="EMBL" id="MLJW01008412">
    <property type="protein sequence ID" value="OIQ64103.1"/>
    <property type="molecule type" value="Genomic_DNA"/>
</dbReference>
<proteinExistence type="predicted"/>
<reference evidence="1" key="1">
    <citation type="submission" date="2016-10" db="EMBL/GenBank/DDBJ databases">
        <title>Sequence of Gallionella enrichment culture.</title>
        <authorList>
            <person name="Poehlein A."/>
            <person name="Muehling M."/>
            <person name="Daniel R."/>
        </authorList>
    </citation>
    <scope>NUCLEOTIDE SEQUENCE</scope>
</reference>
<dbReference type="AlphaFoldDB" id="A0A1J5P8H1"/>
<comment type="caution">
    <text evidence="1">The sequence shown here is derived from an EMBL/GenBank/DDBJ whole genome shotgun (WGS) entry which is preliminary data.</text>
</comment>
<name>A0A1J5P8H1_9ZZZZ</name>
<protein>
    <submittedName>
        <fullName evidence="1">Uncharacterized protein</fullName>
    </submittedName>
</protein>
<accession>A0A1J5P8H1</accession>
<evidence type="ECO:0000313" key="1">
    <source>
        <dbReference type="EMBL" id="OIQ64103.1"/>
    </source>
</evidence>
<gene>
    <name evidence="1" type="ORF">GALL_543500</name>
</gene>